<dbReference type="PANTHER" id="PTHR47336:SF2">
    <property type="entry name" value="TRANSCRIPTION FACTOR HMS1-RELATED"/>
    <property type="match status" value="1"/>
</dbReference>
<keyword evidence="3" id="KW-0732">Signal</keyword>
<evidence type="ECO:0000313" key="7">
    <source>
        <dbReference type="RefSeq" id="XP_033536875.1"/>
    </source>
</evidence>
<dbReference type="Proteomes" id="UP000504638">
    <property type="component" value="Unplaced"/>
</dbReference>
<organism evidence="5">
    <name type="scientific">Eremomyces bilateralis CBS 781.70</name>
    <dbReference type="NCBI Taxonomy" id="1392243"/>
    <lineage>
        <taxon>Eukaryota</taxon>
        <taxon>Fungi</taxon>
        <taxon>Dikarya</taxon>
        <taxon>Ascomycota</taxon>
        <taxon>Pezizomycotina</taxon>
        <taxon>Dothideomycetes</taxon>
        <taxon>Dothideomycetes incertae sedis</taxon>
        <taxon>Eremomycetales</taxon>
        <taxon>Eremomycetaceae</taxon>
        <taxon>Eremomyces</taxon>
    </lineage>
</organism>
<dbReference type="InterPro" id="IPR019006">
    <property type="entry name" value="Sre1_C"/>
</dbReference>
<dbReference type="InterPro" id="IPR036638">
    <property type="entry name" value="HLH_DNA-bd_sf"/>
</dbReference>
<feature type="region of interest" description="Disordered" evidence="2">
    <location>
        <begin position="468"/>
        <end position="490"/>
    </location>
</feature>
<evidence type="ECO:0000256" key="3">
    <source>
        <dbReference type="SAM" id="SignalP"/>
    </source>
</evidence>
<protein>
    <recommendedName>
        <fullName evidence="4">BHLH domain-containing protein</fullName>
    </recommendedName>
</protein>
<feature type="compositionally biased region" description="Low complexity" evidence="2">
    <location>
        <begin position="239"/>
        <end position="249"/>
    </location>
</feature>
<reference evidence="5 7" key="1">
    <citation type="submission" date="2020-01" db="EMBL/GenBank/DDBJ databases">
        <authorList>
            <consortium name="DOE Joint Genome Institute"/>
            <person name="Haridas S."/>
            <person name="Albert R."/>
            <person name="Binder M."/>
            <person name="Bloem J."/>
            <person name="Labutti K."/>
            <person name="Salamov A."/>
            <person name="Andreopoulos B."/>
            <person name="Baker S.E."/>
            <person name="Barry K."/>
            <person name="Bills G."/>
            <person name="Bluhm B.H."/>
            <person name="Cannon C."/>
            <person name="Castanera R."/>
            <person name="Culley D.E."/>
            <person name="Daum C."/>
            <person name="Ezra D."/>
            <person name="Gonzalez J.B."/>
            <person name="Henrissat B."/>
            <person name="Kuo A."/>
            <person name="Liang C."/>
            <person name="Lipzen A."/>
            <person name="Lutzoni F."/>
            <person name="Magnuson J."/>
            <person name="Mondo S."/>
            <person name="Nolan M."/>
            <person name="Ohm R."/>
            <person name="Pangilinan J."/>
            <person name="Park H.-J."/>
            <person name="Ramirez L."/>
            <person name="Alfaro M."/>
            <person name="Sun H."/>
            <person name="Tritt A."/>
            <person name="Yoshinaga Y."/>
            <person name="Zwiers L.-H."/>
            <person name="Turgeon B.G."/>
            <person name="Goodwin S.B."/>
            <person name="Spatafora J.W."/>
            <person name="Crous P.W."/>
            <person name="Grigoriev I.V."/>
        </authorList>
    </citation>
    <scope>NUCLEOTIDE SEQUENCE</scope>
    <source>
        <strain evidence="5 7">CBS 781.70</strain>
    </source>
</reference>
<feature type="region of interest" description="Disordered" evidence="2">
    <location>
        <begin position="61"/>
        <end position="86"/>
    </location>
</feature>
<evidence type="ECO:0000313" key="6">
    <source>
        <dbReference type="Proteomes" id="UP000504638"/>
    </source>
</evidence>
<dbReference type="GO" id="GO:0046983">
    <property type="term" value="F:protein dimerization activity"/>
    <property type="evidence" value="ECO:0007669"/>
    <property type="project" value="InterPro"/>
</dbReference>
<feature type="domain" description="BHLH" evidence="4">
    <location>
        <begin position="301"/>
        <end position="374"/>
    </location>
</feature>
<feature type="compositionally biased region" description="Low complexity" evidence="2">
    <location>
        <begin position="259"/>
        <end position="271"/>
    </location>
</feature>
<dbReference type="GO" id="GO:0032933">
    <property type="term" value="P:SREBP signaling pathway"/>
    <property type="evidence" value="ECO:0007669"/>
    <property type="project" value="InterPro"/>
</dbReference>
<dbReference type="PROSITE" id="PS50888">
    <property type="entry name" value="BHLH"/>
    <property type="match status" value="1"/>
</dbReference>
<reference evidence="7" key="2">
    <citation type="submission" date="2020-04" db="EMBL/GenBank/DDBJ databases">
        <authorList>
            <consortium name="NCBI Genome Project"/>
        </authorList>
    </citation>
    <scope>NUCLEOTIDE SEQUENCE</scope>
    <source>
        <strain evidence="7">CBS 781.70</strain>
    </source>
</reference>
<feature type="region of interest" description="Disordered" evidence="2">
    <location>
        <begin position="123"/>
        <end position="160"/>
    </location>
</feature>
<dbReference type="RefSeq" id="XP_033536875.1">
    <property type="nucleotide sequence ID" value="XM_033677998.1"/>
</dbReference>
<dbReference type="SMART" id="SM00353">
    <property type="entry name" value="HLH"/>
    <property type="match status" value="1"/>
</dbReference>
<dbReference type="InterPro" id="IPR052099">
    <property type="entry name" value="Regulatory_TF_Diverse"/>
</dbReference>
<feature type="compositionally biased region" description="Polar residues" evidence="2">
    <location>
        <begin position="406"/>
        <end position="416"/>
    </location>
</feature>
<dbReference type="OrthoDB" id="2133190at2759"/>
<dbReference type="GO" id="GO:0045944">
    <property type="term" value="P:positive regulation of transcription by RNA polymerase II"/>
    <property type="evidence" value="ECO:0007669"/>
    <property type="project" value="InterPro"/>
</dbReference>
<feature type="region of interest" description="Disordered" evidence="2">
    <location>
        <begin position="406"/>
        <end position="443"/>
    </location>
</feature>
<proteinExistence type="predicted"/>
<gene>
    <name evidence="5 7" type="ORF">P152DRAFT_447478</name>
</gene>
<sequence length="1085" mass="117001">MDDFLIAVTIALVLILMDAADKWWTATSSSEQNALGEDAFEIENIAVGPYCVIDTFHHPHVAPTESTDPYQGRPKNTGKGMDEPVVTSADQYGSTQAPWISEDMTSTAWDSWMQWDGSDPSVPMKTFNPQASYSAPLEPTTQPQSSQGFSGDTPNMLPTTTSGSITYFGQPLRSPHQFEFQASSSAPNVSAGATIGASLPRDPTWPSDERLNGSVSPSLITKFLEPETLSAPQYPHVSPPSRSLSTPSLQHSPQDRPSSSHSEASSQNSTSEPVSQSKTRKRKISGDQDSSDNRTDKNQPVKKTAHNMIEKRYRNNLNDKIAALRDSVPSLRVMSRTNDSKDEDETEDLEGLTPAHKLNKATVLSKATEYIRHLEKSNKRLSDEMATLRARLDTYDRLATTAPLTFNPSVTGTPGSHQFPEDAFSPKSSALSTQAPQRPPQGMIPLPESMINLHRAAMSQAHYAQQQAGYPQYSAAPDHSNAPPQPGMPAGRGYSFGNKLIVGSLAGIMILEGFSESESESEGTEARGLMALPMQLLNMPGIPASFGGPSAVYFKLAKSMLVFCAVVYLLLPLFDFKPKPKRKTIAPIRLAPAPSSASPVEVRQMAWLTAIQTVWVPQHSFFLEVAALGLKTLKLSTRKLIGWHGYALLTGITKEQELARVKAWEIALDSQLTGGDAEISMSRLVLTLVASATLPSTPERLMLKALHIRVLLWEVANAGYGAWYMFEELSAKLARGYWKAALADISVSNGLGKDGREGDAALPDHLIALLEQPCDDVLVQPIVQRAYNLAWNKPRDVSSRCVDDLMDSVIEDFSISSPLDALAAWWSSLALNKALCIFLDPSPTPTLSTSPTSSTSPSSTSSSSSIIHHLDLAIRTAPPGSTAHIRALVARTILDNHDPRASISAALSALPPSPSPFPLSTLVINAISPRPVALDVRVALTLAKCLCLAETPHSPIHHSAAADDARARAAAVVNSPLVARPDEFTLLSFVAAYTVLNAFVEDAGMLGRCRAGLERWAGALRVWVGGPSGARIGLGEGGRERVVERCIAVSRVLVGVEEEKEGVEEEIDAGYASLEEGEVPGVEAL</sequence>
<dbReference type="AlphaFoldDB" id="A0A6G1GB46"/>
<dbReference type="SUPFAM" id="SSF47459">
    <property type="entry name" value="HLH, helix-loop-helix DNA-binding domain"/>
    <property type="match status" value="1"/>
</dbReference>
<dbReference type="Gene3D" id="4.10.280.10">
    <property type="entry name" value="Helix-loop-helix DNA-binding domain"/>
    <property type="match status" value="1"/>
</dbReference>
<feature type="region of interest" description="Disordered" evidence="2">
    <location>
        <begin position="181"/>
        <end position="213"/>
    </location>
</feature>
<dbReference type="PANTHER" id="PTHR47336">
    <property type="entry name" value="TRANSCRIPTION FACTOR HMS1-RELATED"/>
    <property type="match status" value="1"/>
</dbReference>
<evidence type="ECO:0000313" key="5">
    <source>
        <dbReference type="EMBL" id="KAF1815244.1"/>
    </source>
</evidence>
<keyword evidence="1" id="KW-0175">Coiled coil</keyword>
<accession>A0A6G1GB46</accession>
<dbReference type="GeneID" id="54418568"/>
<dbReference type="InterPro" id="IPR011598">
    <property type="entry name" value="bHLH_dom"/>
</dbReference>
<name>A0A6G1GB46_9PEZI</name>
<feature type="signal peptide" evidence="3">
    <location>
        <begin position="1"/>
        <end position="19"/>
    </location>
</feature>
<feature type="chain" id="PRO_5044631990" description="BHLH domain-containing protein" evidence="3">
    <location>
        <begin position="20"/>
        <end position="1085"/>
    </location>
</feature>
<dbReference type="Pfam" id="PF09427">
    <property type="entry name" value="DUF2014"/>
    <property type="match status" value="1"/>
</dbReference>
<feature type="compositionally biased region" description="Polar residues" evidence="2">
    <location>
        <begin position="127"/>
        <end position="160"/>
    </location>
</feature>
<reference evidence="7" key="3">
    <citation type="submission" date="2025-04" db="UniProtKB">
        <authorList>
            <consortium name="RefSeq"/>
        </authorList>
    </citation>
    <scope>IDENTIFICATION</scope>
    <source>
        <strain evidence="7">CBS 781.70</strain>
    </source>
</reference>
<dbReference type="CDD" id="cd11399">
    <property type="entry name" value="bHLHzip_scHMS1_like"/>
    <property type="match status" value="1"/>
</dbReference>
<feature type="coiled-coil region" evidence="1">
    <location>
        <begin position="364"/>
        <end position="398"/>
    </location>
</feature>
<feature type="compositionally biased region" description="Polar residues" evidence="2">
    <location>
        <begin position="426"/>
        <end position="436"/>
    </location>
</feature>
<dbReference type="Pfam" id="PF00010">
    <property type="entry name" value="HLH"/>
    <property type="match status" value="1"/>
</dbReference>
<evidence type="ECO:0000259" key="4">
    <source>
        <dbReference type="PROSITE" id="PS50888"/>
    </source>
</evidence>
<keyword evidence="6" id="KW-1185">Reference proteome</keyword>
<evidence type="ECO:0000256" key="1">
    <source>
        <dbReference type="SAM" id="Coils"/>
    </source>
</evidence>
<evidence type="ECO:0000256" key="2">
    <source>
        <dbReference type="SAM" id="MobiDB-lite"/>
    </source>
</evidence>
<dbReference type="EMBL" id="ML975152">
    <property type="protein sequence ID" value="KAF1815244.1"/>
    <property type="molecule type" value="Genomic_DNA"/>
</dbReference>
<feature type="region of interest" description="Disordered" evidence="2">
    <location>
        <begin position="230"/>
        <end position="309"/>
    </location>
</feature>